<proteinExistence type="predicted"/>
<sequence>KINLSDKAKAEFLEEKECAQFGNLLGESLWQSGIVLKNNLLTLENPQSLEQYAAALPRNLWKIWLPHVLGSLCRRLHMISKLYKILHSAHIISYIWDHKVRTEKRRIESSNPANRLEVGNNIYNLLASKHSEQIYKG</sequence>
<evidence type="ECO:0000313" key="2">
    <source>
        <dbReference type="Proteomes" id="UP000789702"/>
    </source>
</evidence>
<name>A0ACA9QXQ4_9GLOM</name>
<accession>A0ACA9QXQ4</accession>
<dbReference type="EMBL" id="CAJVPU010055269">
    <property type="protein sequence ID" value="CAG8768358.1"/>
    <property type="molecule type" value="Genomic_DNA"/>
</dbReference>
<feature type="non-terminal residue" evidence="1">
    <location>
        <position position="1"/>
    </location>
</feature>
<organism evidence="1 2">
    <name type="scientific">Dentiscutata heterogama</name>
    <dbReference type="NCBI Taxonomy" id="1316150"/>
    <lineage>
        <taxon>Eukaryota</taxon>
        <taxon>Fungi</taxon>
        <taxon>Fungi incertae sedis</taxon>
        <taxon>Mucoromycota</taxon>
        <taxon>Glomeromycotina</taxon>
        <taxon>Glomeromycetes</taxon>
        <taxon>Diversisporales</taxon>
        <taxon>Gigasporaceae</taxon>
        <taxon>Dentiscutata</taxon>
    </lineage>
</organism>
<reference evidence="1" key="1">
    <citation type="submission" date="2021-06" db="EMBL/GenBank/DDBJ databases">
        <authorList>
            <person name="Kallberg Y."/>
            <person name="Tangrot J."/>
            <person name="Rosling A."/>
        </authorList>
    </citation>
    <scope>NUCLEOTIDE SEQUENCE</scope>
    <source>
        <strain evidence="1">IL203A</strain>
    </source>
</reference>
<dbReference type="Proteomes" id="UP000789702">
    <property type="component" value="Unassembled WGS sequence"/>
</dbReference>
<keyword evidence="2" id="KW-1185">Reference proteome</keyword>
<gene>
    <name evidence="1" type="ORF">DHETER_LOCUS15693</name>
</gene>
<feature type="non-terminal residue" evidence="1">
    <location>
        <position position="137"/>
    </location>
</feature>
<comment type="caution">
    <text evidence="1">The sequence shown here is derived from an EMBL/GenBank/DDBJ whole genome shotgun (WGS) entry which is preliminary data.</text>
</comment>
<evidence type="ECO:0000313" key="1">
    <source>
        <dbReference type="EMBL" id="CAG8768358.1"/>
    </source>
</evidence>
<protein>
    <submittedName>
        <fullName evidence="1">3837_t:CDS:1</fullName>
    </submittedName>
</protein>